<evidence type="ECO:0000256" key="2">
    <source>
        <dbReference type="ARBA" id="ARBA00022723"/>
    </source>
</evidence>
<keyword evidence="5 6" id="KW-0482">Metalloprotease</keyword>
<keyword evidence="4 6" id="KW-0862">Zinc</keyword>
<organism evidence="9 10">
    <name type="scientific">Niveibacterium microcysteis</name>
    <dbReference type="NCBI Taxonomy" id="2811415"/>
    <lineage>
        <taxon>Bacteria</taxon>
        <taxon>Pseudomonadati</taxon>
        <taxon>Pseudomonadota</taxon>
        <taxon>Betaproteobacteria</taxon>
        <taxon>Rhodocyclales</taxon>
        <taxon>Rhodocyclaceae</taxon>
        <taxon>Niveibacterium</taxon>
    </lineage>
</organism>
<evidence type="ECO:0000313" key="9">
    <source>
        <dbReference type="EMBL" id="QSI76421.1"/>
    </source>
</evidence>
<comment type="cofactor">
    <cofactor evidence="6">
        <name>Zn(2+)</name>
        <dbReference type="ChEBI" id="CHEBI:29105"/>
    </cofactor>
    <text evidence="6">Binds 1 zinc ion per subunit.</text>
</comment>
<keyword evidence="7" id="KW-0812">Transmembrane</keyword>
<evidence type="ECO:0000256" key="4">
    <source>
        <dbReference type="ARBA" id="ARBA00022833"/>
    </source>
</evidence>
<name>A0ABX7M4S0_9RHOO</name>
<evidence type="ECO:0000256" key="7">
    <source>
        <dbReference type="SAM" id="Phobius"/>
    </source>
</evidence>
<gene>
    <name evidence="9" type="ORF">JY500_18470</name>
</gene>
<accession>A0ABX7M4S0</accession>
<feature type="transmembrane region" description="Helical" evidence="7">
    <location>
        <begin position="103"/>
        <end position="127"/>
    </location>
</feature>
<dbReference type="PANTHER" id="PTHR22726">
    <property type="entry name" value="METALLOENDOPEPTIDASE OMA1"/>
    <property type="match status" value="1"/>
</dbReference>
<comment type="similarity">
    <text evidence="6">Belongs to the peptidase M48 family.</text>
</comment>
<sequence length="386" mass="41808">MTADRAFDAQAFNENLPGGRCAGRLAVRAGQLHFEGAGEAVDLPLAGLQLSLGGASDRLVFITHPALPAWQLYTSDHALLAESALAEHPAVQRLRQHRRKRRLLGWGSLATVLGLIVLLPLALYFSLDGLSAVVARRLPADWEQSLGETAIKQFRVQKTFMPDKTAEALLKPLVAPLVAQAGDRYRYHFHVINDPSLNAFALPGGEVVIHSGLILKATSPDQLQGVLAHEISHVTEQHGLRSVIKSVGVYAVAQALIGDASGLIAAVAGAAPMLINQKYSRDFEREADRAGFDLLTRAQINPGGLIGFFRTIREEERKQLKQLGDADAQDAARGAMAYLGTHPDTDERIAKLQARLAKLPAQTWRDDRAAFAALKAQVQAFVNTPE</sequence>
<evidence type="ECO:0000256" key="1">
    <source>
        <dbReference type="ARBA" id="ARBA00022670"/>
    </source>
</evidence>
<keyword evidence="10" id="KW-1185">Reference proteome</keyword>
<feature type="domain" description="Peptidase M48" evidence="8">
    <location>
        <begin position="181"/>
        <end position="355"/>
    </location>
</feature>
<keyword evidence="1 6" id="KW-0645">Protease</keyword>
<evidence type="ECO:0000259" key="8">
    <source>
        <dbReference type="Pfam" id="PF01435"/>
    </source>
</evidence>
<evidence type="ECO:0000256" key="5">
    <source>
        <dbReference type="ARBA" id="ARBA00023049"/>
    </source>
</evidence>
<keyword evidence="7" id="KW-1133">Transmembrane helix</keyword>
<evidence type="ECO:0000256" key="6">
    <source>
        <dbReference type="RuleBase" id="RU003983"/>
    </source>
</evidence>
<protein>
    <submittedName>
        <fullName evidence="9">M48 family metallopeptidase</fullName>
    </submittedName>
</protein>
<keyword evidence="2" id="KW-0479">Metal-binding</keyword>
<dbReference type="InterPro" id="IPR001915">
    <property type="entry name" value="Peptidase_M48"/>
</dbReference>
<dbReference type="Gene3D" id="3.30.2010.10">
    <property type="entry name" value="Metalloproteases ('zincins'), catalytic domain"/>
    <property type="match status" value="1"/>
</dbReference>
<evidence type="ECO:0000313" key="10">
    <source>
        <dbReference type="Proteomes" id="UP000663570"/>
    </source>
</evidence>
<keyword evidence="7" id="KW-0472">Membrane</keyword>
<dbReference type="InterPro" id="IPR051156">
    <property type="entry name" value="Mito/Outer_Membr_Metalloprot"/>
</dbReference>
<dbReference type="CDD" id="cd07332">
    <property type="entry name" value="M48C_Oma1_like"/>
    <property type="match status" value="1"/>
</dbReference>
<evidence type="ECO:0000256" key="3">
    <source>
        <dbReference type="ARBA" id="ARBA00022801"/>
    </source>
</evidence>
<proteinExistence type="inferred from homology"/>
<dbReference type="RefSeq" id="WP_206254106.1">
    <property type="nucleotide sequence ID" value="NZ_CP071060.1"/>
</dbReference>
<dbReference type="EMBL" id="CP071060">
    <property type="protein sequence ID" value="QSI76421.1"/>
    <property type="molecule type" value="Genomic_DNA"/>
</dbReference>
<dbReference type="Pfam" id="PF01435">
    <property type="entry name" value="Peptidase_M48"/>
    <property type="match status" value="1"/>
</dbReference>
<dbReference type="PANTHER" id="PTHR22726:SF1">
    <property type="entry name" value="METALLOENDOPEPTIDASE OMA1, MITOCHONDRIAL"/>
    <property type="match status" value="1"/>
</dbReference>
<keyword evidence="3 6" id="KW-0378">Hydrolase</keyword>
<reference evidence="9 10" key="1">
    <citation type="submission" date="2021-02" db="EMBL/GenBank/DDBJ databases">
        <title>Niveibacterium changnyeongensis HC41.</title>
        <authorList>
            <person name="Kang M."/>
        </authorList>
    </citation>
    <scope>NUCLEOTIDE SEQUENCE [LARGE SCALE GENOMIC DNA]</scope>
    <source>
        <strain evidence="9 10">HC41</strain>
    </source>
</reference>
<dbReference type="Proteomes" id="UP000663570">
    <property type="component" value="Chromosome"/>
</dbReference>